<organism evidence="2 3">
    <name type="scientific">Heliobacterium chlorum</name>
    <dbReference type="NCBI Taxonomy" id="2698"/>
    <lineage>
        <taxon>Bacteria</taxon>
        <taxon>Bacillati</taxon>
        <taxon>Bacillota</taxon>
        <taxon>Clostridia</taxon>
        <taxon>Eubacteriales</taxon>
        <taxon>Heliobacteriaceae</taxon>
        <taxon>Heliobacterium</taxon>
    </lineage>
</organism>
<reference evidence="2 3" key="1">
    <citation type="submission" date="2020-07" db="EMBL/GenBank/DDBJ databases">
        <title>Draft whole-genome sequence of Heliobacterium chlorum DSM 3682, type strain.</title>
        <authorList>
            <person name="Kyndt J.A."/>
            <person name="Meyer T.E."/>
            <person name="Imhoff J.F."/>
        </authorList>
    </citation>
    <scope>NUCLEOTIDE SEQUENCE [LARGE SCALE GENOMIC DNA]</scope>
    <source>
        <strain evidence="2 3">DSM 3682</strain>
    </source>
</reference>
<dbReference type="Gene3D" id="1.10.287.1490">
    <property type="match status" value="1"/>
</dbReference>
<sequence length="460" mass="53792">MNEYAFFISRFPEDGLRAFVKQLRIKHPIGPMPVDKMPYALLKSSMKQIFEDGLAQKKGKSRINFYEKLNNIGKSTMNNYKLPEAKGKELIKICVMNLHIPEPYLIAYIFANDIELYKELMEKWVDNPPINNIFDEYAKDIPQEEYIKIVFNQTKILNADEIKSLAQNIVNNEDKPFSDKIFDFSSIHDEHIKNLSEQLINTEPDNPLLYPFVLWILFKELENIQHQKTNLATKHKKASEELTSLTSKLSKSSTKIEQLTQKNENLTRDIQNLIKDIDLINKHVKKLELSNQEKTNIILDKGEQVSNLNEQIKQLDNDNETIQIQNSELKLQISHILERFGFKHVNMVVEKITELKNQNDVFLAMLPNPNDYIIVTNSYFKTIVPPLIPIKNIIEISTFTEKNVFSNYSGKIIYLHRQSFGTTIEYEDFKEEAECWSRVEEIVAFSEQEWIKELIRKGVE</sequence>
<name>A0ABR7T705_HELCL</name>
<evidence type="ECO:0000256" key="1">
    <source>
        <dbReference type="SAM" id="Coils"/>
    </source>
</evidence>
<proteinExistence type="predicted"/>
<protein>
    <submittedName>
        <fullName evidence="2">Uncharacterized protein</fullName>
    </submittedName>
</protein>
<accession>A0ABR7T705</accession>
<feature type="coiled-coil region" evidence="1">
    <location>
        <begin position="221"/>
        <end position="332"/>
    </location>
</feature>
<keyword evidence="3" id="KW-1185">Reference proteome</keyword>
<evidence type="ECO:0000313" key="2">
    <source>
        <dbReference type="EMBL" id="MBC9786539.1"/>
    </source>
</evidence>
<evidence type="ECO:0000313" key="3">
    <source>
        <dbReference type="Proteomes" id="UP000617402"/>
    </source>
</evidence>
<dbReference type="Proteomes" id="UP000617402">
    <property type="component" value="Unassembled WGS sequence"/>
</dbReference>
<keyword evidence="1" id="KW-0175">Coiled coil</keyword>
<dbReference type="EMBL" id="JACVHF010000045">
    <property type="protein sequence ID" value="MBC9786539.1"/>
    <property type="molecule type" value="Genomic_DNA"/>
</dbReference>
<dbReference type="SUPFAM" id="SSF90257">
    <property type="entry name" value="Myosin rod fragments"/>
    <property type="match status" value="1"/>
</dbReference>
<gene>
    <name evidence="2" type="ORF">H1S01_18960</name>
</gene>
<comment type="caution">
    <text evidence="2">The sequence shown here is derived from an EMBL/GenBank/DDBJ whole genome shotgun (WGS) entry which is preliminary data.</text>
</comment>
<dbReference type="RefSeq" id="WP_188041961.1">
    <property type="nucleotide sequence ID" value="NZ_JACVHF010000045.1"/>
</dbReference>